<evidence type="ECO:0000313" key="2">
    <source>
        <dbReference type="EMBL" id="OUC03820.1"/>
    </source>
</evidence>
<organism evidence="2 3">
    <name type="scientific">Bacillus thuringiensis subsp. medellin</name>
    <dbReference type="NCBI Taxonomy" id="79672"/>
    <lineage>
        <taxon>Bacteria</taxon>
        <taxon>Bacillati</taxon>
        <taxon>Bacillota</taxon>
        <taxon>Bacilli</taxon>
        <taxon>Bacillales</taxon>
        <taxon>Bacillaceae</taxon>
        <taxon>Bacillus</taxon>
        <taxon>Bacillus cereus group</taxon>
    </lineage>
</organism>
<sequence length="166" mass="19330">MTAVAQKTKKVDVFDVADYFLSLSKPNTEQSITHLKLQKLVYYAQGWHLALNNGEKLFDEDIQAWVHGPVCPNLYDLYSNHKYFEIPPVVKPEIFLENKKAKETLDIVWDAYGGYDGKFLEELTHQETPWLKARENLLPNQLGKEVISKETMEEYFKDMLQGINNF</sequence>
<name>A0A9X6NB82_BACTV</name>
<proteinExistence type="predicted"/>
<evidence type="ECO:0000259" key="1">
    <source>
        <dbReference type="Pfam" id="PF13274"/>
    </source>
</evidence>
<dbReference type="EMBL" id="MOOV01000013">
    <property type="protein sequence ID" value="OUC03820.1"/>
    <property type="molecule type" value="Genomic_DNA"/>
</dbReference>
<dbReference type="Proteomes" id="UP000195160">
    <property type="component" value="Unassembled WGS sequence"/>
</dbReference>
<dbReference type="InterPro" id="IPR025272">
    <property type="entry name" value="SocA_Panacea"/>
</dbReference>
<feature type="domain" description="Antitoxin SocA-like Panacea" evidence="1">
    <location>
        <begin position="37"/>
        <end position="130"/>
    </location>
</feature>
<evidence type="ECO:0000313" key="3">
    <source>
        <dbReference type="Proteomes" id="UP000195160"/>
    </source>
</evidence>
<protein>
    <recommendedName>
        <fullName evidence="1">Antitoxin SocA-like Panacea domain-containing protein</fullName>
    </recommendedName>
</protein>
<gene>
    <name evidence="2" type="ORF">BK784_01190</name>
</gene>
<accession>A0A9X6NB82</accession>
<dbReference type="Pfam" id="PF13274">
    <property type="entry name" value="SocA_Panacea"/>
    <property type="match status" value="1"/>
</dbReference>
<dbReference type="AlphaFoldDB" id="A0A9X6NB82"/>
<dbReference type="RefSeq" id="WP_088065439.1">
    <property type="nucleotide sequence ID" value="NZ_MOOV01000013.1"/>
</dbReference>
<reference evidence="2 3" key="1">
    <citation type="submission" date="2016-10" db="EMBL/GenBank/DDBJ databases">
        <title>Comparative genomics of Bacillus thuringiensis reveals a path to pathogens against multiple invertebrate hosts.</title>
        <authorList>
            <person name="Zheng J."/>
            <person name="Gao Q."/>
            <person name="Liu H."/>
            <person name="Peng D."/>
            <person name="Ruan L."/>
            <person name="Sun M."/>
        </authorList>
    </citation>
    <scope>NUCLEOTIDE SEQUENCE [LARGE SCALE GENOMIC DNA]</scope>
    <source>
        <strain evidence="2">T30001</strain>
    </source>
</reference>
<comment type="caution">
    <text evidence="2">The sequence shown here is derived from an EMBL/GenBank/DDBJ whole genome shotgun (WGS) entry which is preliminary data.</text>
</comment>